<dbReference type="SMART" id="SM00567">
    <property type="entry name" value="EZ_HEAT"/>
    <property type="match status" value="4"/>
</dbReference>
<dbReference type="GO" id="GO:0046872">
    <property type="term" value="F:metal ion binding"/>
    <property type="evidence" value="ECO:0007669"/>
    <property type="project" value="UniProtKB-KW"/>
</dbReference>
<dbReference type="InterPro" id="IPR013427">
    <property type="entry name" value="Haem-bd_dom_put"/>
</dbReference>
<dbReference type="RefSeq" id="WP_229203235.1">
    <property type="nucleotide sequence ID" value="NZ_QGDT01000002.1"/>
</dbReference>
<dbReference type="AlphaFoldDB" id="A0A316APE6"/>
<dbReference type="SUPFAM" id="SSF46626">
    <property type="entry name" value="Cytochrome c"/>
    <property type="match status" value="1"/>
</dbReference>
<dbReference type="GO" id="GO:0009055">
    <property type="term" value="F:electron transfer activity"/>
    <property type="evidence" value="ECO:0007669"/>
    <property type="project" value="InterPro"/>
</dbReference>
<evidence type="ECO:0000256" key="5">
    <source>
        <dbReference type="SAM" id="SignalP"/>
    </source>
</evidence>
<reference evidence="7 8" key="1">
    <citation type="submission" date="2018-03" db="EMBL/GenBank/DDBJ databases">
        <title>Genomic Encyclopedia of Archaeal and Bacterial Type Strains, Phase II (KMG-II): from individual species to whole genera.</title>
        <authorList>
            <person name="Goeker M."/>
        </authorList>
    </citation>
    <scope>NUCLEOTIDE SEQUENCE [LARGE SCALE GENOMIC DNA]</scope>
    <source>
        <strain evidence="7 8">DSM 100346</strain>
    </source>
</reference>
<gene>
    <name evidence="7" type="ORF">CLV98_102285</name>
</gene>
<keyword evidence="3 4" id="KW-0408">Iron</keyword>
<dbReference type="EMBL" id="QGDT01000002">
    <property type="protein sequence ID" value="PWJ59452.1"/>
    <property type="molecule type" value="Genomic_DNA"/>
</dbReference>
<feature type="domain" description="Cytochrome c" evidence="6">
    <location>
        <begin position="1002"/>
        <end position="1138"/>
    </location>
</feature>
<dbReference type="Gene3D" id="2.120.10.30">
    <property type="entry name" value="TolB, C-terminal domain"/>
    <property type="match status" value="1"/>
</dbReference>
<evidence type="ECO:0000259" key="6">
    <source>
        <dbReference type="PROSITE" id="PS51007"/>
    </source>
</evidence>
<comment type="caution">
    <text evidence="7">The sequence shown here is derived from an EMBL/GenBank/DDBJ whole genome shotgun (WGS) entry which is preliminary data.</text>
</comment>
<feature type="signal peptide" evidence="5">
    <location>
        <begin position="1"/>
        <end position="25"/>
    </location>
</feature>
<dbReference type="PANTHER" id="PTHR33546">
    <property type="entry name" value="LARGE, MULTIFUNCTIONAL SECRETED PROTEIN-RELATED"/>
    <property type="match status" value="1"/>
</dbReference>
<organism evidence="7 8">
    <name type="scientific">Dyadobacter jejuensis</name>
    <dbReference type="NCBI Taxonomy" id="1082580"/>
    <lineage>
        <taxon>Bacteria</taxon>
        <taxon>Pseudomonadati</taxon>
        <taxon>Bacteroidota</taxon>
        <taxon>Cytophagia</taxon>
        <taxon>Cytophagales</taxon>
        <taxon>Spirosomataceae</taxon>
        <taxon>Dyadobacter</taxon>
    </lineage>
</organism>
<dbReference type="InterPro" id="IPR004155">
    <property type="entry name" value="PBS_lyase_HEAT"/>
</dbReference>
<evidence type="ECO:0000256" key="2">
    <source>
        <dbReference type="ARBA" id="ARBA00022723"/>
    </source>
</evidence>
<dbReference type="PROSITE" id="PS51257">
    <property type="entry name" value="PROKAR_LIPOPROTEIN"/>
    <property type="match status" value="1"/>
</dbReference>
<evidence type="ECO:0000256" key="4">
    <source>
        <dbReference type="PROSITE-ProRule" id="PRU00433"/>
    </source>
</evidence>
<feature type="chain" id="PRO_5016295685" evidence="5">
    <location>
        <begin position="26"/>
        <end position="1138"/>
    </location>
</feature>
<sequence>MRKKPTVYRLLLGTSIMGIIALSCAKNSPANKEKLPSDAVVIYEDGNTAKRKAQEIRENTVIKLADGLKLDLWATDSLAPDPVAIDVDVYGRVFLNRTNRQKNSEFDIRGHRNWMTASIALQSVEERRKFLRETFAPEKSDENNWLKDLNGDGSHDWKDLAVEKDEVWRLEDTNHDGMADVSVRVINDFFEEVSDVAGGILVRAKDAFVTIAPDVWRFTDTNRDGIYDKKTSIAHGYGVHIGFGGHGMSNPIEGPDGKIYWNIGDIGSQVTTADGTLHNRSNEGTIARCNPDGSDFEVFAGGLRNTHEFVFDAYGNLISSDNDGDHPGESERLVHIVEGSDAGWRSNWQYGKYTDPRNNDYKVWMDEKLYVPHWEGQAAYIIPPIQNFHNGPTGMQFNPGTALGSAWTNKFFLVEFVGNPARSPIWAFGLKPKGASFVLDGEQNILNGILPTGIRFGPDGALYVADWINGWDTKNYGRVWRLDVTDEKNDLKAVRQETNRLMKLNYEKQKEATLLGLLANQDMRIRQKAQFELANRGEKGAMEFNKALQSSNQFARIHAIWGLGQLTRSNKAFANRLLPLLKDADPEIIAQAAKVLGDARIAEAGPLLIPLLKDANPRVQFFSAQALGRIKDQSAVPPLLELIKTNQDKDLYLRHAAVLALSRIGKVEPMVALAKSPDRSLRIAAVLVLRRLSNENIRLFLRDNDEYIVTEAARAINDDLSITAALPALAATLKESRFTSEPLLRRSINAALRIGGAEQLNDLVAFAQRKNVSDELKAEALATLGTWANPSVLDRVDGRYRGPIRRDAQVVRDRVLPLASNLLDSGKPAILIATSKMLAELDITAYNATLARLMNQQNPPEVRVAILESLKDLQYQDMELLMKKGMEDPNADVRTAALAMVNSLDLSESALQSMAQSVLKIGSVKEQQQLLKVLGTLPLTKSKPILADLIAQSKAGKLPKSLALDLNEAVEATKSSDLMAQLPPLKKVGDSVADYQDVLFGGNAQAGRQYFLKSSEAECARCHSIGGQGGEVGPNLSKIGSILSREQILEALVEPSARLSPGFGMVMLTLKDGSTAAGILMEEHADELVLKTSEAEPLKIPVARIAKRDNLPSSMPPMGHIMSKRDIRDVVEFLSRLK</sequence>
<dbReference type="InterPro" id="IPR016024">
    <property type="entry name" value="ARM-type_fold"/>
</dbReference>
<accession>A0A316APE6</accession>
<keyword evidence="1 4" id="KW-0349">Heme</keyword>
<evidence type="ECO:0000313" key="8">
    <source>
        <dbReference type="Proteomes" id="UP000245880"/>
    </source>
</evidence>
<dbReference type="InterPro" id="IPR036909">
    <property type="entry name" value="Cyt_c-like_dom_sf"/>
</dbReference>
<keyword evidence="5" id="KW-0732">Signal</keyword>
<dbReference type="GO" id="GO:0020037">
    <property type="term" value="F:heme binding"/>
    <property type="evidence" value="ECO:0007669"/>
    <property type="project" value="InterPro"/>
</dbReference>
<keyword evidence="2 4" id="KW-0479">Metal-binding</keyword>
<keyword evidence="8" id="KW-1185">Reference proteome</keyword>
<dbReference type="Pfam" id="PF23500">
    <property type="entry name" value="DUF7133"/>
    <property type="match status" value="1"/>
</dbReference>
<evidence type="ECO:0000256" key="3">
    <source>
        <dbReference type="ARBA" id="ARBA00023004"/>
    </source>
</evidence>
<protein>
    <submittedName>
        <fullName evidence="7">Putative membrane-bound dehydrogenase-like protein</fullName>
    </submittedName>
</protein>
<proteinExistence type="predicted"/>
<evidence type="ECO:0000256" key="1">
    <source>
        <dbReference type="ARBA" id="ARBA00022617"/>
    </source>
</evidence>
<name>A0A316APE6_9BACT</name>
<dbReference type="InterPro" id="IPR011042">
    <property type="entry name" value="6-blade_b-propeller_TolB-like"/>
</dbReference>
<dbReference type="InterPro" id="IPR055557">
    <property type="entry name" value="DUF7133"/>
</dbReference>
<dbReference type="Gene3D" id="1.25.10.10">
    <property type="entry name" value="Leucine-rich Repeat Variant"/>
    <property type="match status" value="2"/>
</dbReference>
<dbReference type="Pfam" id="PF13646">
    <property type="entry name" value="HEAT_2"/>
    <property type="match status" value="1"/>
</dbReference>
<dbReference type="InterPro" id="IPR011989">
    <property type="entry name" value="ARM-like"/>
</dbReference>
<evidence type="ECO:0000313" key="7">
    <source>
        <dbReference type="EMBL" id="PWJ59452.1"/>
    </source>
</evidence>
<dbReference type="SUPFAM" id="SSF48371">
    <property type="entry name" value="ARM repeat"/>
    <property type="match status" value="1"/>
</dbReference>
<dbReference type="InterPro" id="IPR009056">
    <property type="entry name" value="Cyt_c-like_dom"/>
</dbReference>
<dbReference type="PANTHER" id="PTHR33546:SF1">
    <property type="entry name" value="LARGE, MULTIFUNCTIONAL SECRETED PROTEIN"/>
    <property type="match status" value="1"/>
</dbReference>
<dbReference type="Proteomes" id="UP000245880">
    <property type="component" value="Unassembled WGS sequence"/>
</dbReference>
<dbReference type="SUPFAM" id="SSF63829">
    <property type="entry name" value="Calcium-dependent phosphotriesterase"/>
    <property type="match status" value="1"/>
</dbReference>
<dbReference type="Gene3D" id="1.10.760.10">
    <property type="entry name" value="Cytochrome c-like domain"/>
    <property type="match status" value="1"/>
</dbReference>
<dbReference type="PROSITE" id="PS51007">
    <property type="entry name" value="CYTC"/>
    <property type="match status" value="1"/>
</dbReference>
<dbReference type="NCBIfam" id="TIGR02603">
    <property type="entry name" value="CxxCH_TIGR02603"/>
    <property type="match status" value="1"/>
</dbReference>